<keyword evidence="3" id="KW-1185">Reference proteome</keyword>
<organism evidence="2 3">
    <name type="scientific">Shimazuella alba</name>
    <dbReference type="NCBI Taxonomy" id="2690964"/>
    <lineage>
        <taxon>Bacteria</taxon>
        <taxon>Bacillati</taxon>
        <taxon>Bacillota</taxon>
        <taxon>Bacilli</taxon>
        <taxon>Bacillales</taxon>
        <taxon>Thermoactinomycetaceae</taxon>
        <taxon>Shimazuella</taxon>
    </lineage>
</organism>
<feature type="coiled-coil region" evidence="1">
    <location>
        <begin position="415"/>
        <end position="449"/>
    </location>
</feature>
<dbReference type="RefSeq" id="WP_160802323.1">
    <property type="nucleotide sequence ID" value="NZ_WUUL01000010.1"/>
</dbReference>
<proteinExistence type="predicted"/>
<evidence type="ECO:0000313" key="3">
    <source>
        <dbReference type="Proteomes" id="UP000430692"/>
    </source>
</evidence>
<protein>
    <recommendedName>
        <fullName evidence="4">DNA repair exonuclease SbcCD ATPase subunit</fullName>
    </recommendedName>
</protein>
<name>A0A6I4W3U3_9BACL</name>
<sequence length="1450" mass="172668">MPVVNKVRLCNIHLEDGDKQIPHKVLSLQGLTSLYLLENGGGKTSFIQLFLQTILPNTKTNQRTLQETVANGENGHIAIEWNTDITGEHKVLTGFSYDNPSDPHENIRFFMYVCDYKKDQFSIDDLQFISEIDGSKKITGYEQLRHQLKKETRVHIQLFNSSERSKYKETLLSHGLLSNEWESIKKINVSEGGVAEFFEKATDVESLLTRLLIPSIEEAISKDGTLTRSFETYQENLFRLPEIEKNIKDCDVIEESVEDLINATQMYQEVHSELKNQQMHLLKTGATLKFFREKEENHLESLINQMNETKNQIRNGEWKRDSYEIYTLEKKQNNDRTKQKDKENILSVKTNLLDEINHKLLEFEAFQEFEGWQRISRKAAGVQEKLYALKQSDPELEKEVTYLFEQTSLAWAKEINNNQEQIKRIKNDIDELKNKRNQYSLQQEKLQVDESDQRSRLVEVEHWWKEYEKKRKILLNWFEEWDLLDPNACYEILCIEEQSNLMDQKELSDHVKRLDKDIENCFQEKAELFNKKGQGEEKIKNLDEWEDYKLTQEKSLKELVSHFGRNVPQTEVEKDELVEMLRTRIQQFENEVRMIELKKQKGIDELELLGDRSYFVPHKGLLDVKKHLADKDIYVLLGSEWISMQEIDIDDKRKILQLFPALPYSILSESASFRMVSKALESFQYQKEIPILFLNREGLSKEIHPDQFGTLFCLGNDTWMHQNLDVEWFVDKRKVELRKKELIYQLNDLDEQRKIQVNKQKNAEKTLNELQKYWEEFRPYIWEEKTGLKKKIIENVNQIESRLDCLMSTIASCTRSKEESQTKVEELQNLQRLIVKKREAFDVFLDNYKQKDKMYTEKQSLLKWGKDIQVEKKLLAEEDEKAKSLQEEFESKQRDFNHILKELNKDQQKYQWIQGLVVDRDLHYFEEKERYLAKKSVLEKKQQDRSNLEDHFSDLQASIRKHEKKIEETCIEMDWLQENYRSIASEEIKQKKKEKGSVEEEKETLFREITGLKLKIENLNGHISEKVNIIKKQFEKEPYIYNSDEEYPLVLKKLDADKNSVTAQQKEVNQSEHLIQLYDQSLSLLHFNEDILNVINTIKPLEQAPWEQDVRSYLEQIIRKWNQLNEEIIVKKDNVKTQFRQYQKRLEQTQNPSMNQVIRSLELIFTEDRLFDHDYVTEKFLYIMEGITQYRKREETFKEIAKRDQNHLLDMCYSRVIEIYEKIKEIPRSSKMTLYGQKLQAIKFTWDTFDEETTKKKLTEHIQTMIAEIKKMREEGTEEEIISRFINRELQAKELMKSYAPYSQCRIRVFKPKKKNVLQEKIRYENWEIAAKWSGGEKYTIYMIMFMVFISHLRQMITGRAKDSYTILVDNPFGQASSDHVVDPVIEIAKSNRIQLICLTAHNNESIIQKFPVVYSNVYRQVFDKEIMDSQLVQTMESMYVAESEQMDLF</sequence>
<reference evidence="2 3" key="1">
    <citation type="submission" date="2019-12" db="EMBL/GenBank/DDBJ databases">
        <title>Whole-genome analyses of novel actinobacteria.</title>
        <authorList>
            <person name="Sahin N."/>
            <person name="Saygin H."/>
        </authorList>
    </citation>
    <scope>NUCLEOTIDE SEQUENCE [LARGE SCALE GENOMIC DNA]</scope>
    <source>
        <strain evidence="2 3">KC615</strain>
    </source>
</reference>
<feature type="coiled-coil region" evidence="1">
    <location>
        <begin position="868"/>
        <end position="895"/>
    </location>
</feature>
<evidence type="ECO:0000313" key="2">
    <source>
        <dbReference type="EMBL" id="MXQ54972.1"/>
    </source>
</evidence>
<feature type="coiled-coil region" evidence="1">
    <location>
        <begin position="292"/>
        <end position="319"/>
    </location>
</feature>
<feature type="coiled-coil region" evidence="1">
    <location>
        <begin position="732"/>
        <end position="766"/>
    </location>
</feature>
<keyword evidence="1" id="KW-0175">Coiled coil</keyword>
<dbReference type="Proteomes" id="UP000430692">
    <property type="component" value="Unassembled WGS sequence"/>
</dbReference>
<dbReference type="EMBL" id="WUUL01000010">
    <property type="protein sequence ID" value="MXQ54972.1"/>
    <property type="molecule type" value="Genomic_DNA"/>
</dbReference>
<comment type="caution">
    <text evidence="2">The sequence shown here is derived from an EMBL/GenBank/DDBJ whole genome shotgun (WGS) entry which is preliminary data.</text>
</comment>
<accession>A0A6I4W3U3</accession>
<evidence type="ECO:0008006" key="4">
    <source>
        <dbReference type="Google" id="ProtNLM"/>
    </source>
</evidence>
<gene>
    <name evidence="2" type="ORF">GSM42_14850</name>
</gene>
<evidence type="ECO:0000256" key="1">
    <source>
        <dbReference type="SAM" id="Coils"/>
    </source>
</evidence>
<feature type="coiled-coil region" evidence="1">
    <location>
        <begin position="938"/>
        <end position="1008"/>
    </location>
</feature>